<feature type="region of interest" description="Disordered" evidence="1">
    <location>
        <begin position="311"/>
        <end position="348"/>
    </location>
</feature>
<feature type="compositionally biased region" description="Basic residues" evidence="1">
    <location>
        <begin position="67"/>
        <end position="83"/>
    </location>
</feature>
<feature type="compositionally biased region" description="Low complexity" evidence="1">
    <location>
        <begin position="53"/>
        <end position="66"/>
    </location>
</feature>
<reference evidence="2" key="1">
    <citation type="submission" date="2012-07" db="EMBL/GenBank/DDBJ databases">
        <title>Genome variability drives Emilianias global distribution.</title>
        <authorList>
            <consortium name="DOE Joint Genome Institute"/>
            <person name="Read B."/>
            <person name="Kegel J."/>
            <person name="Klute M."/>
            <person name="Kuo A."/>
            <person name="Lefebvre S.C."/>
            <person name="Maumus F."/>
            <person name="Mayer C."/>
            <person name="Miller J."/>
            <person name="Allen A."/>
            <person name="Bidle K."/>
            <person name="Borodovsky M."/>
            <person name="Bowler C."/>
            <person name="Brownlee C."/>
            <person name="Claverie J.-M."/>
            <person name="Cock M."/>
            <person name="De Vargas C."/>
            <person name="Elias M."/>
            <person name="Frickenhaus S."/>
            <person name="Gladyshev V.N."/>
            <person name="Gonzalez K."/>
            <person name="Guda C."/>
            <person name="Hadaegh A."/>
            <person name="Herman E."/>
            <person name="Iglesias-Rodriguez D."/>
            <person name="Jones B."/>
            <person name="Lawson T."/>
            <person name="Leese F."/>
            <person name="Lin Y.-C."/>
            <person name="Lindquist E."/>
            <person name="Lobanov A."/>
            <person name="Lucas S."/>
            <person name="Malik S.-H.B."/>
            <person name="Marsh M.E."/>
            <person name="Mock T."/>
            <person name="Monier A."/>
            <person name="Moreau H."/>
            <person name="Mueller-Roeber B."/>
            <person name="Napier J."/>
            <person name="Ogata H."/>
            <person name="Parker M."/>
            <person name="Probert I."/>
            <person name="Quesneville H."/>
            <person name="Raines C."/>
            <person name="Rensing S."/>
            <person name="Riano-Pachon D.M."/>
            <person name="Richier S."/>
            <person name="Rokitta S."/>
            <person name="Salamov A."/>
            <person name="Sarno A.F."/>
            <person name="Schmutz J."/>
            <person name="Schroeder D."/>
            <person name="Shiraiwa Y."/>
            <person name="Soanes D.M."/>
            <person name="Valentin K."/>
            <person name="Van Der Giezen M."/>
            <person name="Van Der Peer Y."/>
            <person name="Vardi A."/>
            <person name="Verret F."/>
            <person name="Von Dassow P."/>
            <person name="Wheeler G."/>
            <person name="Williams B."/>
            <person name="Wilson W."/>
            <person name="Wolfe G."/>
            <person name="Wurch L.L."/>
            <person name="Young J."/>
            <person name="Dacks J.B."/>
            <person name="Delwiche C.F."/>
            <person name="Dyhrman S."/>
            <person name="Glockner G."/>
            <person name="John U."/>
            <person name="Richards T."/>
            <person name="Worden A.Z."/>
            <person name="Zhang X."/>
            <person name="Grigoriev I.V."/>
        </authorList>
    </citation>
    <scope>NUCLEOTIDE SEQUENCE</scope>
    <source>
        <strain evidence="2">CCMP1516</strain>
    </source>
</reference>
<evidence type="ECO:0000256" key="1">
    <source>
        <dbReference type="SAM" id="MobiDB-lite"/>
    </source>
</evidence>
<gene>
    <name evidence="2" type="ORF">EMIHUDRAFT_444975</name>
</gene>
<dbReference type="GeneID" id="17264757"/>
<feature type="compositionally biased region" description="Basic residues" evidence="1">
    <location>
        <begin position="1"/>
        <end position="34"/>
    </location>
</feature>
<dbReference type="EMBL" id="KB866310">
    <property type="protein sequence ID" value="EOD19210.1"/>
    <property type="molecule type" value="Genomic_DNA"/>
</dbReference>
<organism evidence="2">
    <name type="scientific">Emiliania huxleyi</name>
    <name type="common">Coccolithophore</name>
    <name type="synonym">Pontosphaera huxleyi</name>
    <dbReference type="NCBI Taxonomy" id="2903"/>
    <lineage>
        <taxon>Eukaryota</taxon>
        <taxon>Haptista</taxon>
        <taxon>Haptophyta</taxon>
        <taxon>Prymnesiophyceae</taxon>
        <taxon>Isochrysidales</taxon>
        <taxon>Noelaerhabdaceae</taxon>
        <taxon>Emiliania</taxon>
    </lineage>
</organism>
<dbReference type="AlphaFoldDB" id="R1DXD4"/>
<protein>
    <submittedName>
        <fullName evidence="2">Uncharacterized protein</fullName>
    </submittedName>
</protein>
<dbReference type="HOGENOM" id="CLU_798313_0_0_1"/>
<feature type="region of interest" description="Disordered" evidence="1">
    <location>
        <begin position="1"/>
        <end position="106"/>
    </location>
</feature>
<feature type="non-terminal residue" evidence="2">
    <location>
        <position position="1"/>
    </location>
</feature>
<feature type="compositionally biased region" description="Basic and acidic residues" evidence="1">
    <location>
        <begin position="91"/>
        <end position="106"/>
    </location>
</feature>
<dbReference type="RefSeq" id="XP_005771639.1">
    <property type="nucleotide sequence ID" value="XM_005771582.1"/>
</dbReference>
<sequence length="348" mass="37827">ARIGKHGRLRAPRTHPLHGRARLRAPRSRPHLVRRSQLPPCRDHRSAVRTLPAPAARASLADAAARAGRRLHSRRRRSRRGRHNLPSNAPHDARVPSRRGRLLDRHAVHRRRRAHASHLARHRPIHVLPLHSPALRTSRATRPPARALPAHAPVRRGRHLHLHNLLRRPRRLHHPRPSHFASADGQPLLWSGRRRGQHVARARGPHRLRSGGEFGRGAAAAAAAVAAAVAAEGLERPLTDHVELVRAWRRGCVEDQLGRVEVFRSKGDAPGAGEGDVEGGDVEAGAVEAGSPAAPHLGASRLISGGRGGRCRSCSPATARPPPHDAPPAPHAPGVCSWRGRPCSQEGC</sequence>
<proteinExistence type="predicted"/>
<name>R1DXD4_EMIHU</name>
<dbReference type="KEGG" id="ehx:EMIHUDRAFT_444975"/>
<accession>R1DXD4</accession>
<feature type="compositionally biased region" description="Pro residues" evidence="1">
    <location>
        <begin position="319"/>
        <end position="331"/>
    </location>
</feature>
<evidence type="ECO:0000313" key="2">
    <source>
        <dbReference type="EMBL" id="EOD19210.1"/>
    </source>
</evidence>